<dbReference type="EMBL" id="JRMP02000007">
    <property type="protein sequence ID" value="TLD94388.1"/>
    <property type="molecule type" value="Genomic_DNA"/>
</dbReference>
<evidence type="ECO:0000313" key="2">
    <source>
        <dbReference type="EMBL" id="TLD94388.1"/>
    </source>
</evidence>
<proteinExistence type="predicted"/>
<reference evidence="2 3" key="1">
    <citation type="journal article" date="2014" name="Genome Announc.">
        <title>Draft genome sequences of eight enterohepatic helicobacter species isolated from both laboratory and wild rodents.</title>
        <authorList>
            <person name="Sheh A."/>
            <person name="Shen Z."/>
            <person name="Fox J.G."/>
        </authorList>
    </citation>
    <scope>NUCLEOTIDE SEQUENCE [LARGE SCALE GENOMIC DNA]</scope>
    <source>
        <strain evidence="2 3">MIT 97-6194</strain>
    </source>
</reference>
<comment type="caution">
    <text evidence="2">The sequence shown here is derived from an EMBL/GenBank/DDBJ whole genome shotgun (WGS) entry which is preliminary data.</text>
</comment>
<sequence length="151" mass="17895">MIEIHKDFIILDSISKDCYIKAFKQNQMNMFRYSLNLNHFKINDCNVAISYFIPYVYLLDSSKSGRKKVDSMKKEFNLFNMISLNARVASDNDLAFLESRFKRLQCKGIKIVAYINIKDCYYKVLLKPTLSNELIFFYTYSYYKSQSDKIS</sequence>
<keyword evidence="3" id="KW-1185">Reference proteome</keyword>
<protein>
    <submittedName>
        <fullName evidence="2">Uncharacterized protein</fullName>
    </submittedName>
</protein>
<reference evidence="1 4" key="4">
    <citation type="submission" date="2019-12" db="EMBL/GenBank/DDBJ databases">
        <title>Multi-Generational Helicobacter saguini Isolates.</title>
        <authorList>
            <person name="Mannion A."/>
            <person name="Shen Z."/>
            <person name="Fox J.G."/>
        </authorList>
    </citation>
    <scope>NUCLEOTIDE SEQUENCE [LARGE SCALE GENOMIC DNA]</scope>
    <source>
        <strain evidence="1">16-048</strain>
        <strain evidence="4">16-048 (F4)</strain>
    </source>
</reference>
<name>A0A347VRQ4_9HELI</name>
<accession>A0A347VRQ4</accession>
<dbReference type="EMBL" id="QBIU01000001">
    <property type="protein sequence ID" value="MWV68863.1"/>
    <property type="molecule type" value="Genomic_DNA"/>
</dbReference>
<dbReference type="AlphaFoldDB" id="A0A347VRQ4"/>
<gene>
    <name evidence="1" type="ORF">DCO61_02190</name>
    <name evidence="2" type="ORF">LS64_005500</name>
</gene>
<reference evidence="2" key="3">
    <citation type="submission" date="2018-04" db="EMBL/GenBank/DDBJ databases">
        <authorList>
            <person name="Sheh A."/>
            <person name="Shen Z."/>
            <person name="Mannion A.J."/>
            <person name="Fox J.G."/>
        </authorList>
    </citation>
    <scope>NUCLEOTIDE SEQUENCE</scope>
    <source>
        <strain evidence="2">MIT 97-6194</strain>
    </source>
</reference>
<reference evidence="2 3" key="2">
    <citation type="journal article" date="2016" name="Infect. Immun.">
        <title>Helicobacter saguini, a Novel Helicobacter Isolated from Cotton-Top Tamarins with Ulcerative Colitis, Has Proinflammatory Properties and Induces Typhlocolitis and Dysplasia in Gnotobiotic IL-10-/- Mice.</title>
        <authorList>
            <person name="Shen Z."/>
            <person name="Mannion A."/>
            <person name="Whary M.T."/>
            <person name="Muthupalani S."/>
            <person name="Sheh A."/>
            <person name="Feng Y."/>
            <person name="Gong G."/>
            <person name="Vandamme P."/>
            <person name="Holcombe H.R."/>
            <person name="Paster B.J."/>
            <person name="Fox J.G."/>
        </authorList>
    </citation>
    <scope>NUCLEOTIDE SEQUENCE [LARGE SCALE GENOMIC DNA]</scope>
    <source>
        <strain evidence="2 3">MIT 97-6194</strain>
    </source>
</reference>
<dbReference type="RefSeq" id="WP_118949075.1">
    <property type="nucleotide sequence ID" value="NZ_JRMP02000007.1"/>
</dbReference>
<evidence type="ECO:0000313" key="1">
    <source>
        <dbReference type="EMBL" id="MWV68863.1"/>
    </source>
</evidence>
<evidence type="ECO:0000313" key="3">
    <source>
        <dbReference type="Proteomes" id="UP000029714"/>
    </source>
</evidence>
<evidence type="ECO:0000313" key="4">
    <source>
        <dbReference type="Proteomes" id="UP000477070"/>
    </source>
</evidence>
<organism evidence="2 3">
    <name type="scientific">Helicobacter saguini</name>
    <dbReference type="NCBI Taxonomy" id="1548018"/>
    <lineage>
        <taxon>Bacteria</taxon>
        <taxon>Pseudomonadati</taxon>
        <taxon>Campylobacterota</taxon>
        <taxon>Epsilonproteobacteria</taxon>
        <taxon>Campylobacterales</taxon>
        <taxon>Helicobacteraceae</taxon>
        <taxon>Helicobacter</taxon>
    </lineage>
</organism>
<dbReference type="Proteomes" id="UP000029714">
    <property type="component" value="Unassembled WGS sequence"/>
</dbReference>
<dbReference type="STRING" id="1548018.LS64_06295"/>
<dbReference type="Proteomes" id="UP000477070">
    <property type="component" value="Unassembled WGS sequence"/>
</dbReference>